<dbReference type="Proteomes" id="UP000612585">
    <property type="component" value="Unassembled WGS sequence"/>
</dbReference>
<accession>A0A8J3Z917</accession>
<sequence>MFELQGEGREAARSGGENTMLTSTRRRDDLLTAGLVGGPLYVVVSLIEVAVRDGFDPSRHAWSMLANGSFGWVHSANLVVSGALVVAGAAGLFRATGSRAAAVLIALYGAGMVGSGIFRADPGRGFPVGTPEVVPVSWHGILHFVVGGIGFLGLFGASQVLGRRLRRENRPRLALFSRVTGIVFLVSFVAMAATGGAAWALLAFTGAVILASGWLTVVFAHYRRSL</sequence>
<evidence type="ECO:0000313" key="3">
    <source>
        <dbReference type="Proteomes" id="UP000612585"/>
    </source>
</evidence>
<dbReference type="Pfam" id="PF06197">
    <property type="entry name" value="DUF998"/>
    <property type="match status" value="1"/>
</dbReference>
<evidence type="ECO:0000256" key="1">
    <source>
        <dbReference type="SAM" id="Phobius"/>
    </source>
</evidence>
<organism evidence="2 3">
    <name type="scientific">Virgisporangium aurantiacum</name>
    <dbReference type="NCBI Taxonomy" id="175570"/>
    <lineage>
        <taxon>Bacteria</taxon>
        <taxon>Bacillati</taxon>
        <taxon>Actinomycetota</taxon>
        <taxon>Actinomycetes</taxon>
        <taxon>Micromonosporales</taxon>
        <taxon>Micromonosporaceae</taxon>
        <taxon>Virgisporangium</taxon>
    </lineage>
</organism>
<feature type="transmembrane region" description="Helical" evidence="1">
    <location>
        <begin position="140"/>
        <end position="161"/>
    </location>
</feature>
<dbReference type="InterPro" id="IPR009339">
    <property type="entry name" value="DUF998"/>
</dbReference>
<dbReference type="AlphaFoldDB" id="A0A8J3Z917"/>
<reference evidence="2" key="1">
    <citation type="submission" date="2021-01" db="EMBL/GenBank/DDBJ databases">
        <title>Whole genome shotgun sequence of Virgisporangium aurantiacum NBRC 16421.</title>
        <authorList>
            <person name="Komaki H."/>
            <person name="Tamura T."/>
        </authorList>
    </citation>
    <scope>NUCLEOTIDE SEQUENCE</scope>
    <source>
        <strain evidence="2">NBRC 16421</strain>
    </source>
</reference>
<feature type="transmembrane region" description="Helical" evidence="1">
    <location>
        <begin position="71"/>
        <end position="93"/>
    </location>
</feature>
<feature type="transmembrane region" description="Helical" evidence="1">
    <location>
        <begin position="173"/>
        <end position="193"/>
    </location>
</feature>
<name>A0A8J3Z917_9ACTN</name>
<keyword evidence="3" id="KW-1185">Reference proteome</keyword>
<feature type="transmembrane region" description="Helical" evidence="1">
    <location>
        <begin position="100"/>
        <end position="120"/>
    </location>
</feature>
<proteinExistence type="predicted"/>
<feature type="transmembrane region" description="Helical" evidence="1">
    <location>
        <begin position="30"/>
        <end position="51"/>
    </location>
</feature>
<keyword evidence="1" id="KW-1133">Transmembrane helix</keyword>
<gene>
    <name evidence="2" type="ORF">Vau01_050110</name>
</gene>
<comment type="caution">
    <text evidence="2">The sequence shown here is derived from an EMBL/GenBank/DDBJ whole genome shotgun (WGS) entry which is preliminary data.</text>
</comment>
<dbReference type="EMBL" id="BOPG01000032">
    <property type="protein sequence ID" value="GIJ57495.1"/>
    <property type="molecule type" value="Genomic_DNA"/>
</dbReference>
<feature type="transmembrane region" description="Helical" evidence="1">
    <location>
        <begin position="199"/>
        <end position="222"/>
    </location>
</feature>
<protein>
    <recommendedName>
        <fullName evidence="4">DUF998 domain-containing protein</fullName>
    </recommendedName>
</protein>
<evidence type="ECO:0008006" key="4">
    <source>
        <dbReference type="Google" id="ProtNLM"/>
    </source>
</evidence>
<evidence type="ECO:0000313" key="2">
    <source>
        <dbReference type="EMBL" id="GIJ57495.1"/>
    </source>
</evidence>
<keyword evidence="1" id="KW-0812">Transmembrane</keyword>
<keyword evidence="1" id="KW-0472">Membrane</keyword>